<sequence length="137" mass="14669">MKLSTLPSAQPSALCLALCSLPSSLLGPALCRARPYITAWGVDADADPHSGAESLVRVVMRGIEAVSLQQHNKNSTETINSCRGICFNLEWTPDIDLLEANGEAEACIRRTLLPLETPALEEAAAKQLRDVQLACAI</sequence>
<reference evidence="1 2" key="1">
    <citation type="journal article" date="2019" name="PLoS ONE">
        <title>Comparative genome analysis indicates high evolutionary potential of pathogenicity genes in Colletotrichum tanaceti.</title>
        <authorList>
            <person name="Lelwala R.V."/>
            <person name="Korhonen P.K."/>
            <person name="Young N.D."/>
            <person name="Scott J.B."/>
            <person name="Ades P.A."/>
            <person name="Gasser R.B."/>
            <person name="Taylor P.W.J."/>
        </authorList>
    </citation>
    <scope>NUCLEOTIDE SEQUENCE [LARGE SCALE GENOMIC DNA]</scope>
    <source>
        <strain evidence="1">BRIP57314</strain>
    </source>
</reference>
<dbReference type="EMBL" id="PJEX01000002">
    <property type="protein sequence ID" value="TKW60078.1"/>
    <property type="molecule type" value="Genomic_DNA"/>
</dbReference>
<name>A0A4U6XVU1_9PEZI</name>
<protein>
    <submittedName>
        <fullName evidence="1">Uncharacterized protein</fullName>
    </submittedName>
</protein>
<comment type="caution">
    <text evidence="1">The sequence shown here is derived from an EMBL/GenBank/DDBJ whole genome shotgun (WGS) entry which is preliminary data.</text>
</comment>
<keyword evidence="2" id="KW-1185">Reference proteome</keyword>
<proteinExistence type="predicted"/>
<organism evidence="1 2">
    <name type="scientific">Colletotrichum tanaceti</name>
    <dbReference type="NCBI Taxonomy" id="1306861"/>
    <lineage>
        <taxon>Eukaryota</taxon>
        <taxon>Fungi</taxon>
        <taxon>Dikarya</taxon>
        <taxon>Ascomycota</taxon>
        <taxon>Pezizomycotina</taxon>
        <taxon>Sordariomycetes</taxon>
        <taxon>Hypocreomycetidae</taxon>
        <taxon>Glomerellales</taxon>
        <taxon>Glomerellaceae</taxon>
        <taxon>Colletotrichum</taxon>
        <taxon>Colletotrichum destructivum species complex</taxon>
    </lineage>
</organism>
<dbReference type="Proteomes" id="UP000310108">
    <property type="component" value="Unassembled WGS sequence"/>
</dbReference>
<evidence type="ECO:0000313" key="2">
    <source>
        <dbReference type="Proteomes" id="UP000310108"/>
    </source>
</evidence>
<dbReference type="STRING" id="1306861.A0A4U6XVU1"/>
<gene>
    <name evidence="1" type="ORF">CTA1_3126</name>
</gene>
<accession>A0A4U6XVU1</accession>
<evidence type="ECO:0000313" key="1">
    <source>
        <dbReference type="EMBL" id="TKW60078.1"/>
    </source>
</evidence>
<dbReference type="AlphaFoldDB" id="A0A4U6XVU1"/>